<evidence type="ECO:0000256" key="2">
    <source>
        <dbReference type="ARBA" id="ARBA00022777"/>
    </source>
</evidence>
<dbReference type="EMBL" id="JBIGHX010000001">
    <property type="protein sequence ID" value="MFG6460742.1"/>
    <property type="molecule type" value="Genomic_DNA"/>
</dbReference>
<keyword evidence="2 5" id="KW-0418">Kinase</keyword>
<keyword evidence="6" id="KW-1185">Reference proteome</keyword>
<organism evidence="5 6">
    <name type="scientific">Pelomonas lactea</name>
    <dbReference type="NCBI Taxonomy" id="3299030"/>
    <lineage>
        <taxon>Bacteria</taxon>
        <taxon>Pseudomonadati</taxon>
        <taxon>Pseudomonadota</taxon>
        <taxon>Betaproteobacteria</taxon>
        <taxon>Burkholderiales</taxon>
        <taxon>Sphaerotilaceae</taxon>
        <taxon>Roseateles</taxon>
    </lineage>
</organism>
<evidence type="ECO:0000313" key="6">
    <source>
        <dbReference type="Proteomes" id="UP001606302"/>
    </source>
</evidence>
<name>A0ABW7GFY5_9BURK</name>
<evidence type="ECO:0000256" key="1">
    <source>
        <dbReference type="ARBA" id="ARBA00022679"/>
    </source>
</evidence>
<protein>
    <submittedName>
        <fullName evidence="5">Sensor histidine kinase</fullName>
    </submittedName>
</protein>
<dbReference type="InterPro" id="IPR011712">
    <property type="entry name" value="Sig_transdc_His_kin_sub3_dim/P"/>
</dbReference>
<dbReference type="Gene3D" id="3.30.565.10">
    <property type="entry name" value="Histidine kinase-like ATPase, C-terminal domain"/>
    <property type="match status" value="1"/>
</dbReference>
<keyword evidence="1" id="KW-0808">Transferase</keyword>
<evidence type="ECO:0000256" key="3">
    <source>
        <dbReference type="ARBA" id="ARBA00023012"/>
    </source>
</evidence>
<reference evidence="5 6" key="1">
    <citation type="submission" date="2024-08" db="EMBL/GenBank/DDBJ databases">
        <authorList>
            <person name="Lu H."/>
        </authorList>
    </citation>
    <scope>NUCLEOTIDE SEQUENCE [LARGE SCALE GENOMIC DNA]</scope>
    <source>
        <strain evidence="5 6">DXS20W</strain>
    </source>
</reference>
<dbReference type="InterPro" id="IPR050482">
    <property type="entry name" value="Sensor_HK_TwoCompSys"/>
</dbReference>
<comment type="caution">
    <text evidence="5">The sequence shown here is derived from an EMBL/GenBank/DDBJ whole genome shotgun (WGS) entry which is preliminary data.</text>
</comment>
<dbReference type="Pfam" id="PF07730">
    <property type="entry name" value="HisKA_3"/>
    <property type="match status" value="1"/>
</dbReference>
<dbReference type="Gene3D" id="1.20.5.1930">
    <property type="match status" value="1"/>
</dbReference>
<sequence length="226" mass="24198">MNAPAGPTPDELARLSRRLLEQERQTSRRLAHTLHDELGQTLAALRLHWEACRGAATPAQGDMEARITHLVVLANRQVRAMLAELSPPLLDELGLAAALDNEIRQQQGASGDPRVALRVAGTAQLQRWPADVEYAAFMIVREALQRALHGEGCATVHVNLDGDDGLLELQVTGEGGAPAAQAPRPVGMRERALAIGASLHVDDTAGQASIVALTWMPPVDEPPLPD</sequence>
<feature type="domain" description="Signal transduction histidine kinase subgroup 3 dimerisation and phosphoacceptor" evidence="4">
    <location>
        <begin position="28"/>
        <end position="89"/>
    </location>
</feature>
<dbReference type="InterPro" id="IPR036890">
    <property type="entry name" value="HATPase_C_sf"/>
</dbReference>
<dbReference type="Proteomes" id="UP001606302">
    <property type="component" value="Unassembled WGS sequence"/>
</dbReference>
<evidence type="ECO:0000259" key="4">
    <source>
        <dbReference type="Pfam" id="PF07730"/>
    </source>
</evidence>
<accession>A0ABW7GFY5</accession>
<dbReference type="PANTHER" id="PTHR24421">
    <property type="entry name" value="NITRATE/NITRITE SENSOR PROTEIN NARX-RELATED"/>
    <property type="match status" value="1"/>
</dbReference>
<keyword evidence="3" id="KW-0902">Two-component regulatory system</keyword>
<gene>
    <name evidence="5" type="ORF">ACG04Q_04095</name>
</gene>
<proteinExistence type="predicted"/>
<dbReference type="PANTHER" id="PTHR24421:SF58">
    <property type="entry name" value="SIGNAL TRANSDUCTION HISTIDINE-PROTEIN KINASE_PHOSPHATASE UHPB"/>
    <property type="match status" value="1"/>
</dbReference>
<evidence type="ECO:0000313" key="5">
    <source>
        <dbReference type="EMBL" id="MFG6460742.1"/>
    </source>
</evidence>
<dbReference type="RefSeq" id="WP_394509557.1">
    <property type="nucleotide sequence ID" value="NZ_JBIGHX010000001.1"/>
</dbReference>
<dbReference type="GO" id="GO:0016301">
    <property type="term" value="F:kinase activity"/>
    <property type="evidence" value="ECO:0007669"/>
    <property type="project" value="UniProtKB-KW"/>
</dbReference>